<dbReference type="InterPro" id="IPR014710">
    <property type="entry name" value="RmlC-like_jellyroll"/>
</dbReference>
<sequence>MSASKVERFYLQPTVYSPNSPLPVLLYRGVLPQPYTEESTSRFLEANDWEKKVRLLCRWSFLVGFLTFDLGEGTWGHIGTHHFHPNTHECYVAYDDVTEHGSSTLIIGRGRLDEKGGVYISVTAGDVIVIPAGTTHCSLESKGDYRYVGVYPTGSPRWRNEFGENPVKINTMRKEILRVEMPTQDPVYGKEGPLIGLWDEALRSFSKGGAAKL</sequence>
<accession>A0AAF0DH52</accession>
<keyword evidence="2" id="KW-1185">Reference proteome</keyword>
<dbReference type="SUPFAM" id="SSF51182">
    <property type="entry name" value="RmlC-like cupins"/>
    <property type="match status" value="1"/>
</dbReference>
<name>A0AAF0DH52_9EURO</name>
<reference evidence="1" key="1">
    <citation type="submission" date="2023-03" db="EMBL/GenBank/DDBJ databases">
        <title>Emydomyces testavorans Genome Sequence.</title>
        <authorList>
            <person name="Hoyer L."/>
        </authorList>
    </citation>
    <scope>NUCLEOTIDE SEQUENCE</scope>
    <source>
        <strain evidence="1">16-2883</strain>
    </source>
</reference>
<dbReference type="Proteomes" id="UP001219355">
    <property type="component" value="Chromosome 2"/>
</dbReference>
<evidence type="ECO:0000313" key="1">
    <source>
        <dbReference type="EMBL" id="WEW58158.1"/>
    </source>
</evidence>
<dbReference type="Gene3D" id="2.60.120.10">
    <property type="entry name" value="Jelly Rolls"/>
    <property type="match status" value="1"/>
</dbReference>
<dbReference type="InterPro" id="IPR011051">
    <property type="entry name" value="RmlC_Cupin_sf"/>
</dbReference>
<dbReference type="PANTHER" id="PTHR36448">
    <property type="entry name" value="BLR7373 PROTEIN"/>
    <property type="match status" value="1"/>
</dbReference>
<protein>
    <recommendedName>
        <fullName evidence="3">Cupin type-1 domain-containing protein</fullName>
    </recommendedName>
</protein>
<dbReference type="CDD" id="cd02219">
    <property type="entry name" value="cupin_YjlB-like"/>
    <property type="match status" value="1"/>
</dbReference>
<evidence type="ECO:0008006" key="3">
    <source>
        <dbReference type="Google" id="ProtNLM"/>
    </source>
</evidence>
<dbReference type="EMBL" id="CP120628">
    <property type="protein sequence ID" value="WEW58158.1"/>
    <property type="molecule type" value="Genomic_DNA"/>
</dbReference>
<dbReference type="AlphaFoldDB" id="A0AAF0DH52"/>
<gene>
    <name evidence="1" type="ORF">PRK78_003626</name>
</gene>
<evidence type="ECO:0000313" key="2">
    <source>
        <dbReference type="Proteomes" id="UP001219355"/>
    </source>
</evidence>
<organism evidence="1 2">
    <name type="scientific">Emydomyces testavorans</name>
    <dbReference type="NCBI Taxonomy" id="2070801"/>
    <lineage>
        <taxon>Eukaryota</taxon>
        <taxon>Fungi</taxon>
        <taxon>Dikarya</taxon>
        <taxon>Ascomycota</taxon>
        <taxon>Pezizomycotina</taxon>
        <taxon>Eurotiomycetes</taxon>
        <taxon>Eurotiomycetidae</taxon>
        <taxon>Onygenales</taxon>
        <taxon>Nannizziopsiaceae</taxon>
        <taxon>Emydomyces</taxon>
    </lineage>
</organism>
<dbReference type="InterPro" id="IPR047121">
    <property type="entry name" value="YjiB-like"/>
</dbReference>
<dbReference type="PANTHER" id="PTHR36448:SF2">
    <property type="entry name" value="CUPIN TYPE-1 DOMAIN-CONTAINING PROTEIN"/>
    <property type="match status" value="1"/>
</dbReference>
<proteinExistence type="predicted"/>